<evidence type="ECO:0000256" key="7">
    <source>
        <dbReference type="HAMAP-Rule" id="MF_01023"/>
    </source>
</evidence>
<sequence>MSKEHWRRNVSLLKPYIPGIAIEDVKRKLGLEEITRLASNENPFGPSPKAVTAMRLALLDSQLYPESSCRALREKLASLFELKPEQFLIGNGADNVISLIGTAYINPGDEIIYCTPTFPAYRTITLLMGGTPIEIPVTKNQTYDLDRILAAITAQTKLIFICNPNNPTGTIVENGLLESFLQRIPPHVIAVLDEAYVEFIEQPGYHTGVDFVKKNYPVIFVRTFSKLYGLAGTRVGYCAANCDLMKPILAVREPFAVNRIAAAGAFSALDDEDYKFTILQENKREMEKLSKELRALGYDVTESHANFLFVDIKGDAVELTNTLMREGVLIRPCIAWGLPQHARITIGTAEQNERLLTALRKIIVPKERERIEKWEKFRLDLR</sequence>
<keyword evidence="6 7" id="KW-0368">Histidine biosynthesis</keyword>
<evidence type="ECO:0000313" key="9">
    <source>
        <dbReference type="EMBL" id="GHH99038.1"/>
    </source>
</evidence>
<dbReference type="EMBL" id="BNDS01000010">
    <property type="protein sequence ID" value="GHH99038.1"/>
    <property type="molecule type" value="Genomic_DNA"/>
</dbReference>
<dbReference type="Gene3D" id="3.40.640.10">
    <property type="entry name" value="Type I PLP-dependent aspartate aminotransferase-like (Major domain)"/>
    <property type="match status" value="1"/>
</dbReference>
<dbReference type="PANTHER" id="PTHR43643:SF3">
    <property type="entry name" value="HISTIDINOL-PHOSPHATE AMINOTRANSFERASE"/>
    <property type="match status" value="1"/>
</dbReference>
<comment type="cofactor">
    <cofactor evidence="1 7">
        <name>pyridoxal 5'-phosphate</name>
        <dbReference type="ChEBI" id="CHEBI:597326"/>
    </cofactor>
</comment>
<dbReference type="InterPro" id="IPR015421">
    <property type="entry name" value="PyrdxlP-dep_Trfase_major"/>
</dbReference>
<comment type="caution">
    <text evidence="9">The sequence shown here is derived from an EMBL/GenBank/DDBJ whole genome shotgun (WGS) entry which is preliminary data.</text>
</comment>
<dbReference type="EC" id="2.6.1.9" evidence="7"/>
<evidence type="ECO:0000313" key="10">
    <source>
        <dbReference type="Proteomes" id="UP000637074"/>
    </source>
</evidence>
<dbReference type="InterPro" id="IPR015422">
    <property type="entry name" value="PyrdxlP-dep_Trfase_small"/>
</dbReference>
<feature type="modified residue" description="N6-(pyridoxal phosphate)lysine" evidence="7">
    <location>
        <position position="226"/>
    </location>
</feature>
<accession>A0ABQ3N260</accession>
<dbReference type="Proteomes" id="UP000637074">
    <property type="component" value="Unassembled WGS sequence"/>
</dbReference>
<dbReference type="SUPFAM" id="SSF53383">
    <property type="entry name" value="PLP-dependent transferases"/>
    <property type="match status" value="1"/>
</dbReference>
<dbReference type="NCBIfam" id="TIGR01141">
    <property type="entry name" value="hisC"/>
    <property type="match status" value="1"/>
</dbReference>
<evidence type="ECO:0000256" key="1">
    <source>
        <dbReference type="ARBA" id="ARBA00001933"/>
    </source>
</evidence>
<protein>
    <recommendedName>
        <fullName evidence="7">Histidinol-phosphate aminotransferase</fullName>
        <ecNumber evidence="7">2.6.1.9</ecNumber>
    </recommendedName>
    <alternativeName>
        <fullName evidence="7">Imidazole acetol-phosphate transaminase</fullName>
    </alternativeName>
</protein>
<dbReference type="HAMAP" id="MF_01023">
    <property type="entry name" value="HisC_aminotrans_2"/>
    <property type="match status" value="1"/>
</dbReference>
<dbReference type="InterPro" id="IPR004839">
    <property type="entry name" value="Aminotransferase_I/II_large"/>
</dbReference>
<keyword evidence="7" id="KW-0028">Amino-acid biosynthesis</keyword>
<evidence type="ECO:0000259" key="8">
    <source>
        <dbReference type="Pfam" id="PF00155"/>
    </source>
</evidence>
<dbReference type="Pfam" id="PF00155">
    <property type="entry name" value="Aminotran_1_2"/>
    <property type="match status" value="1"/>
</dbReference>
<evidence type="ECO:0000256" key="3">
    <source>
        <dbReference type="ARBA" id="ARBA00022576"/>
    </source>
</evidence>
<keyword evidence="4 7" id="KW-0808">Transferase</keyword>
<proteinExistence type="inferred from homology"/>
<organism evidence="9 10">
    <name type="scientific">Neobacillus kokaensis</name>
    <dbReference type="NCBI Taxonomy" id="2759023"/>
    <lineage>
        <taxon>Bacteria</taxon>
        <taxon>Bacillati</taxon>
        <taxon>Bacillota</taxon>
        <taxon>Bacilli</taxon>
        <taxon>Bacillales</taxon>
        <taxon>Bacillaceae</taxon>
        <taxon>Neobacillus</taxon>
    </lineage>
</organism>
<keyword evidence="10" id="KW-1185">Reference proteome</keyword>
<gene>
    <name evidence="9" type="primary">hisC_2</name>
    <name evidence="7" type="synonym">hisC</name>
    <name evidence="9" type="ORF">AM1BK_25810</name>
</gene>
<evidence type="ECO:0000256" key="5">
    <source>
        <dbReference type="ARBA" id="ARBA00022898"/>
    </source>
</evidence>
<evidence type="ECO:0000256" key="2">
    <source>
        <dbReference type="ARBA" id="ARBA00011738"/>
    </source>
</evidence>
<dbReference type="InterPro" id="IPR015424">
    <property type="entry name" value="PyrdxlP-dep_Trfase"/>
</dbReference>
<comment type="similarity">
    <text evidence="7">Belongs to the class-II pyridoxal-phosphate-dependent aminotransferase family. Histidinol-phosphate aminotransferase subfamily.</text>
</comment>
<dbReference type="PANTHER" id="PTHR43643">
    <property type="entry name" value="HISTIDINOL-PHOSPHATE AMINOTRANSFERASE 2"/>
    <property type="match status" value="1"/>
</dbReference>
<evidence type="ECO:0000256" key="6">
    <source>
        <dbReference type="ARBA" id="ARBA00023102"/>
    </source>
</evidence>
<dbReference type="InterPro" id="IPR050106">
    <property type="entry name" value="HistidinolP_aminotransfase"/>
</dbReference>
<reference evidence="9 10" key="1">
    <citation type="journal article" date="2022" name="Int. J. Syst. Evol. Microbiol.">
        <title>Neobacillus kokaensis sp. nov., isolated from soil.</title>
        <authorList>
            <person name="Yuki K."/>
            <person name="Matsubara H."/>
            <person name="Yamaguchi S."/>
        </authorList>
    </citation>
    <scope>NUCLEOTIDE SEQUENCE [LARGE SCALE GENOMIC DNA]</scope>
    <source>
        <strain evidence="9 10">LOB 377</strain>
    </source>
</reference>
<keyword evidence="3 7" id="KW-0032">Aminotransferase</keyword>
<comment type="pathway">
    <text evidence="7">Amino-acid biosynthesis; L-histidine biosynthesis; L-histidine from 5-phospho-alpha-D-ribose 1-diphosphate: step 7/9.</text>
</comment>
<comment type="catalytic activity">
    <reaction evidence="7">
        <text>L-histidinol phosphate + 2-oxoglutarate = 3-(imidazol-4-yl)-2-oxopropyl phosphate + L-glutamate</text>
        <dbReference type="Rhea" id="RHEA:23744"/>
        <dbReference type="ChEBI" id="CHEBI:16810"/>
        <dbReference type="ChEBI" id="CHEBI:29985"/>
        <dbReference type="ChEBI" id="CHEBI:57766"/>
        <dbReference type="ChEBI" id="CHEBI:57980"/>
        <dbReference type="EC" id="2.6.1.9"/>
    </reaction>
</comment>
<name>A0ABQ3N260_9BACI</name>
<keyword evidence="5 7" id="KW-0663">Pyridoxal phosphate</keyword>
<dbReference type="RefSeq" id="WP_191273429.1">
    <property type="nucleotide sequence ID" value="NZ_BNDS01000010.1"/>
</dbReference>
<dbReference type="GO" id="GO:0008483">
    <property type="term" value="F:transaminase activity"/>
    <property type="evidence" value="ECO:0007669"/>
    <property type="project" value="UniProtKB-KW"/>
</dbReference>
<dbReference type="InterPro" id="IPR005861">
    <property type="entry name" value="HisP_aminotrans"/>
</dbReference>
<comment type="subunit">
    <text evidence="2 7">Homodimer.</text>
</comment>
<dbReference type="CDD" id="cd00609">
    <property type="entry name" value="AAT_like"/>
    <property type="match status" value="1"/>
</dbReference>
<evidence type="ECO:0000256" key="4">
    <source>
        <dbReference type="ARBA" id="ARBA00022679"/>
    </source>
</evidence>
<dbReference type="Gene3D" id="3.90.1150.10">
    <property type="entry name" value="Aspartate Aminotransferase, domain 1"/>
    <property type="match status" value="1"/>
</dbReference>
<feature type="domain" description="Aminotransferase class I/classII large" evidence="8">
    <location>
        <begin position="33"/>
        <end position="359"/>
    </location>
</feature>